<dbReference type="OrthoDB" id="6623990at2"/>
<feature type="transmembrane region" description="Helical" evidence="1">
    <location>
        <begin position="12"/>
        <end position="31"/>
    </location>
</feature>
<dbReference type="PATRIC" id="fig|1629550.3.peg.1779"/>
<dbReference type="EMBL" id="LBBT01000237">
    <property type="protein sequence ID" value="KKY00874.1"/>
    <property type="molecule type" value="Genomic_DNA"/>
</dbReference>
<accession>A0A0M3DHE4</accession>
<proteinExistence type="predicted"/>
<dbReference type="InterPro" id="IPR052734">
    <property type="entry name" value="Nod_factor_acetyltransferase"/>
</dbReference>
<name>A0A0M3DHE4_9FIRM</name>
<dbReference type="AlphaFoldDB" id="A0A0M3DHE4"/>
<evidence type="ECO:0000313" key="3">
    <source>
        <dbReference type="EMBL" id="KKY00874.1"/>
    </source>
</evidence>
<keyword evidence="1" id="KW-0812">Transmembrane</keyword>
<dbReference type="GO" id="GO:0016747">
    <property type="term" value="F:acyltransferase activity, transferring groups other than amino-acyl groups"/>
    <property type="evidence" value="ECO:0007669"/>
    <property type="project" value="InterPro"/>
</dbReference>
<feature type="transmembrane region" description="Helical" evidence="1">
    <location>
        <begin position="75"/>
        <end position="96"/>
    </location>
</feature>
<feature type="transmembrane region" description="Helical" evidence="1">
    <location>
        <begin position="264"/>
        <end position="284"/>
    </location>
</feature>
<dbReference type="RefSeq" id="WP_046823420.1">
    <property type="nucleotide sequence ID" value="NZ_LBBT01000237.1"/>
</dbReference>
<gene>
    <name evidence="3" type="ORF">VN21_11585</name>
</gene>
<keyword evidence="4" id="KW-1185">Reference proteome</keyword>
<dbReference type="Proteomes" id="UP000034407">
    <property type="component" value="Unassembled WGS sequence"/>
</dbReference>
<sequence length="336" mass="39528">MGKDSNIEKRDYLIDNLKVILMFAVVFGHTIEYYINQDDTLKSMYMYIYIFHMPLFIFISGYLSKKGVKSNLILVKKLLIPYIFFDIIWYIGAYIVTGENMFSIFYPGWTLWYLLSLFFWRISIKYLTKIKWIIPISFALGLLIGIDSMGQNFLSISRTIAFLPFFLMGYYTDSMKLNKISNMSKGIGYFIVIVFILIAIYISKYDVVGYKFLYNSYAYKTNQLNMVQGLIGRSLLYLGSIILSIGIINVVPNRKFWYSKYGKNTMNIYVFHIYLIVIVIYFIPNWNISLFSNFEIIISPILIMILLSGDFVNYIYNFIFNPINKLFDYIVSLIKI</sequence>
<reference evidence="3 4" key="1">
    <citation type="submission" date="2015-04" db="EMBL/GenBank/DDBJ databases">
        <title>Microcin producing Clostridium sp. JC272T.</title>
        <authorList>
            <person name="Jyothsna T."/>
            <person name="Sasikala C."/>
            <person name="Ramana C."/>
        </authorList>
    </citation>
    <scope>NUCLEOTIDE SEQUENCE [LARGE SCALE GENOMIC DNA]</scope>
    <source>
        <strain evidence="3 4">JC272</strain>
    </source>
</reference>
<dbReference type="PANTHER" id="PTHR37312">
    <property type="entry name" value="MEMBRANE-BOUND ACYLTRANSFERASE YKRP-RELATED"/>
    <property type="match status" value="1"/>
</dbReference>
<protein>
    <recommendedName>
        <fullName evidence="2">Acyltransferase 3 domain-containing protein</fullName>
    </recommendedName>
</protein>
<feature type="transmembrane region" description="Helical" evidence="1">
    <location>
        <begin position="186"/>
        <end position="203"/>
    </location>
</feature>
<evidence type="ECO:0000259" key="2">
    <source>
        <dbReference type="Pfam" id="PF01757"/>
    </source>
</evidence>
<feature type="transmembrane region" description="Helical" evidence="1">
    <location>
        <begin position="234"/>
        <end position="252"/>
    </location>
</feature>
<keyword evidence="1" id="KW-1133">Transmembrane helix</keyword>
<dbReference type="InterPro" id="IPR002656">
    <property type="entry name" value="Acyl_transf_3_dom"/>
</dbReference>
<keyword evidence="1" id="KW-0472">Membrane</keyword>
<feature type="transmembrane region" description="Helical" evidence="1">
    <location>
        <begin position="296"/>
        <end position="316"/>
    </location>
</feature>
<evidence type="ECO:0000256" key="1">
    <source>
        <dbReference type="SAM" id="Phobius"/>
    </source>
</evidence>
<organism evidence="3 4">
    <name type="scientific">Paraclostridium benzoelyticum</name>
    <dbReference type="NCBI Taxonomy" id="1629550"/>
    <lineage>
        <taxon>Bacteria</taxon>
        <taxon>Bacillati</taxon>
        <taxon>Bacillota</taxon>
        <taxon>Clostridia</taxon>
        <taxon>Peptostreptococcales</taxon>
        <taxon>Peptostreptococcaceae</taxon>
        <taxon>Paraclostridium</taxon>
    </lineage>
</organism>
<feature type="transmembrane region" description="Helical" evidence="1">
    <location>
        <begin position="43"/>
        <end position="63"/>
    </location>
</feature>
<dbReference type="Pfam" id="PF01757">
    <property type="entry name" value="Acyl_transf_3"/>
    <property type="match status" value="1"/>
</dbReference>
<comment type="caution">
    <text evidence="3">The sequence shown here is derived from an EMBL/GenBank/DDBJ whole genome shotgun (WGS) entry which is preliminary data.</text>
</comment>
<dbReference type="PANTHER" id="PTHR37312:SF1">
    <property type="entry name" value="MEMBRANE-BOUND ACYLTRANSFERASE YKRP-RELATED"/>
    <property type="match status" value="1"/>
</dbReference>
<feature type="transmembrane region" description="Helical" evidence="1">
    <location>
        <begin position="102"/>
        <end position="120"/>
    </location>
</feature>
<feature type="transmembrane region" description="Helical" evidence="1">
    <location>
        <begin position="132"/>
        <end position="150"/>
    </location>
</feature>
<feature type="domain" description="Acyltransferase 3" evidence="2">
    <location>
        <begin position="14"/>
        <end position="306"/>
    </location>
</feature>
<feature type="transmembrane region" description="Helical" evidence="1">
    <location>
        <begin position="156"/>
        <end position="174"/>
    </location>
</feature>
<evidence type="ECO:0000313" key="4">
    <source>
        <dbReference type="Proteomes" id="UP000034407"/>
    </source>
</evidence>